<protein>
    <submittedName>
        <fullName evidence="1">Uncharacterized protein</fullName>
    </submittedName>
</protein>
<keyword evidence="2" id="KW-1185">Reference proteome</keyword>
<name>A0ABP8FSI5_9BACT</name>
<accession>A0ABP8FSI5</accession>
<proteinExistence type="predicted"/>
<evidence type="ECO:0000313" key="1">
    <source>
        <dbReference type="EMBL" id="GAA4310038.1"/>
    </source>
</evidence>
<reference evidence="2" key="1">
    <citation type="journal article" date="2019" name="Int. J. Syst. Evol. Microbiol.">
        <title>The Global Catalogue of Microorganisms (GCM) 10K type strain sequencing project: providing services to taxonomists for standard genome sequencing and annotation.</title>
        <authorList>
            <consortium name="The Broad Institute Genomics Platform"/>
            <consortium name="The Broad Institute Genome Sequencing Center for Infectious Disease"/>
            <person name="Wu L."/>
            <person name="Ma J."/>
        </authorList>
    </citation>
    <scope>NUCLEOTIDE SEQUENCE [LARGE SCALE GENOMIC DNA]</scope>
    <source>
        <strain evidence="2">JCM 17917</strain>
    </source>
</reference>
<evidence type="ECO:0000313" key="2">
    <source>
        <dbReference type="Proteomes" id="UP001501844"/>
    </source>
</evidence>
<comment type="caution">
    <text evidence="1">The sequence shown here is derived from an EMBL/GenBank/DDBJ whole genome shotgun (WGS) entry which is preliminary data.</text>
</comment>
<sequence>MGEYPFASPTRRSRIIYDAKYPKSFITARYSKAEASIKEFFLNKYRDRKLITQSIEELTNLKPTSKYHNEVIYSCIEALTEFLKFIEGSELVENDKDYFDGISKSASIKISGVEISIRPEILIQDKGKVTGGVKLYFAKTYPLTKPSAEFIGTLLMKYLKEQTGSDIKARNCFVIDIFNKTIYTAPKAYSKRLLEIEAACEEISSRWSSI</sequence>
<dbReference type="EMBL" id="BAABGX010000002">
    <property type="protein sequence ID" value="GAA4310038.1"/>
    <property type="molecule type" value="Genomic_DNA"/>
</dbReference>
<organism evidence="1 2">
    <name type="scientific">Nibribacter koreensis</name>
    <dbReference type="NCBI Taxonomy" id="1084519"/>
    <lineage>
        <taxon>Bacteria</taxon>
        <taxon>Pseudomonadati</taxon>
        <taxon>Bacteroidota</taxon>
        <taxon>Cytophagia</taxon>
        <taxon>Cytophagales</taxon>
        <taxon>Hymenobacteraceae</taxon>
        <taxon>Nibribacter</taxon>
    </lineage>
</organism>
<dbReference type="Proteomes" id="UP001501844">
    <property type="component" value="Unassembled WGS sequence"/>
</dbReference>
<gene>
    <name evidence="1" type="ORF">GCM10023183_27630</name>
</gene>